<feature type="region of interest" description="Disordered" evidence="1">
    <location>
        <begin position="16"/>
        <end position="63"/>
    </location>
</feature>
<feature type="compositionally biased region" description="Basic and acidic residues" evidence="1">
    <location>
        <begin position="25"/>
        <end position="34"/>
    </location>
</feature>
<sequence length="120" mass="12941">MLPQLPAYHGSAIHCPDALRGAATDQERGSRRGPAEASATAGPHRRAAQERHGRGAGANHLADPGLLHAHRWRIFWRPDAEKRATELANRPPHPRPFGSGEGSHILHSPEGELGILRCPG</sequence>
<keyword evidence="3" id="KW-1185">Reference proteome</keyword>
<evidence type="ECO:0000313" key="3">
    <source>
        <dbReference type="Proteomes" id="UP000807504"/>
    </source>
</evidence>
<evidence type="ECO:0000313" key="2">
    <source>
        <dbReference type="EMBL" id="KAF8771955.1"/>
    </source>
</evidence>
<proteinExistence type="predicted"/>
<name>A0A8T0EJA1_ARGBR</name>
<accession>A0A8T0EJA1</accession>
<dbReference type="EMBL" id="JABXBU010002228">
    <property type="protein sequence ID" value="KAF8771955.1"/>
    <property type="molecule type" value="Genomic_DNA"/>
</dbReference>
<dbReference type="Proteomes" id="UP000807504">
    <property type="component" value="Unassembled WGS sequence"/>
</dbReference>
<organism evidence="2 3">
    <name type="scientific">Argiope bruennichi</name>
    <name type="common">Wasp spider</name>
    <name type="synonym">Aranea bruennichi</name>
    <dbReference type="NCBI Taxonomy" id="94029"/>
    <lineage>
        <taxon>Eukaryota</taxon>
        <taxon>Metazoa</taxon>
        <taxon>Ecdysozoa</taxon>
        <taxon>Arthropoda</taxon>
        <taxon>Chelicerata</taxon>
        <taxon>Arachnida</taxon>
        <taxon>Araneae</taxon>
        <taxon>Araneomorphae</taxon>
        <taxon>Entelegynae</taxon>
        <taxon>Araneoidea</taxon>
        <taxon>Araneidae</taxon>
        <taxon>Argiope</taxon>
    </lineage>
</organism>
<reference evidence="2" key="1">
    <citation type="journal article" date="2020" name="bioRxiv">
        <title>Chromosome-level reference genome of the European wasp spider Argiope bruennichi: a resource for studies on range expansion and evolutionary adaptation.</title>
        <authorList>
            <person name="Sheffer M.M."/>
            <person name="Hoppe A."/>
            <person name="Krehenwinkel H."/>
            <person name="Uhl G."/>
            <person name="Kuss A.W."/>
            <person name="Jensen L."/>
            <person name="Jensen C."/>
            <person name="Gillespie R.G."/>
            <person name="Hoff K.J."/>
            <person name="Prost S."/>
        </authorList>
    </citation>
    <scope>NUCLEOTIDE SEQUENCE</scope>
</reference>
<gene>
    <name evidence="2" type="ORF">HNY73_019314</name>
</gene>
<protein>
    <submittedName>
        <fullName evidence="2">Uncharacterized protein</fullName>
    </submittedName>
</protein>
<evidence type="ECO:0000256" key="1">
    <source>
        <dbReference type="SAM" id="MobiDB-lite"/>
    </source>
</evidence>
<feature type="region of interest" description="Disordered" evidence="1">
    <location>
        <begin position="83"/>
        <end position="112"/>
    </location>
</feature>
<dbReference type="AlphaFoldDB" id="A0A8T0EJA1"/>
<comment type="caution">
    <text evidence="2">The sequence shown here is derived from an EMBL/GenBank/DDBJ whole genome shotgun (WGS) entry which is preliminary data.</text>
</comment>
<reference evidence="2" key="2">
    <citation type="submission" date="2020-06" db="EMBL/GenBank/DDBJ databases">
        <authorList>
            <person name="Sheffer M."/>
        </authorList>
    </citation>
    <scope>NUCLEOTIDE SEQUENCE</scope>
</reference>